<dbReference type="SMART" id="SM00922">
    <property type="entry name" value="MR_MLE"/>
    <property type="match status" value="1"/>
</dbReference>
<evidence type="ECO:0000256" key="1">
    <source>
        <dbReference type="ARBA" id="ARBA00023239"/>
    </source>
</evidence>
<gene>
    <name evidence="3" type="ORF">METZ01_LOCUS94309</name>
</gene>
<dbReference type="SUPFAM" id="SSF51604">
    <property type="entry name" value="Enolase C-terminal domain-like"/>
    <property type="match status" value="1"/>
</dbReference>
<dbReference type="InterPro" id="IPR034593">
    <property type="entry name" value="DgoD-like"/>
</dbReference>
<dbReference type="CDD" id="cd03316">
    <property type="entry name" value="MR_like"/>
    <property type="match status" value="1"/>
</dbReference>
<evidence type="ECO:0000259" key="2">
    <source>
        <dbReference type="SMART" id="SM00922"/>
    </source>
</evidence>
<dbReference type="InterPro" id="IPR029017">
    <property type="entry name" value="Enolase-like_N"/>
</dbReference>
<dbReference type="Gene3D" id="3.20.20.120">
    <property type="entry name" value="Enolase-like C-terminal domain"/>
    <property type="match status" value="1"/>
</dbReference>
<dbReference type="PANTHER" id="PTHR48080">
    <property type="entry name" value="D-GALACTONATE DEHYDRATASE-RELATED"/>
    <property type="match status" value="1"/>
</dbReference>
<dbReference type="SFLD" id="SFLDS00001">
    <property type="entry name" value="Enolase"/>
    <property type="match status" value="1"/>
</dbReference>
<dbReference type="EMBL" id="UINC01009239">
    <property type="protein sequence ID" value="SVA41455.1"/>
    <property type="molecule type" value="Genomic_DNA"/>
</dbReference>
<feature type="domain" description="Mandelate racemase/muconate lactonizing enzyme C-terminal" evidence="2">
    <location>
        <begin position="148"/>
        <end position="262"/>
    </location>
</feature>
<dbReference type="Gene3D" id="3.30.390.10">
    <property type="entry name" value="Enolase-like, N-terminal domain"/>
    <property type="match status" value="1"/>
</dbReference>
<proteinExistence type="predicted"/>
<evidence type="ECO:0000313" key="3">
    <source>
        <dbReference type="EMBL" id="SVA41455.1"/>
    </source>
</evidence>
<dbReference type="GO" id="GO:0016829">
    <property type="term" value="F:lyase activity"/>
    <property type="evidence" value="ECO:0007669"/>
    <property type="project" value="UniProtKB-KW"/>
</dbReference>
<dbReference type="PANTHER" id="PTHR48080:SF2">
    <property type="entry name" value="D-GALACTONATE DEHYDRATASE"/>
    <property type="match status" value="1"/>
</dbReference>
<organism evidence="3">
    <name type="scientific">marine metagenome</name>
    <dbReference type="NCBI Taxonomy" id="408172"/>
    <lineage>
        <taxon>unclassified sequences</taxon>
        <taxon>metagenomes</taxon>
        <taxon>ecological metagenomes</taxon>
    </lineage>
</organism>
<dbReference type="Pfam" id="PF02746">
    <property type="entry name" value="MR_MLE_N"/>
    <property type="match status" value="1"/>
</dbReference>
<dbReference type="SUPFAM" id="SSF54826">
    <property type="entry name" value="Enolase N-terminal domain-like"/>
    <property type="match status" value="1"/>
</dbReference>
<dbReference type="InterPro" id="IPR013341">
    <property type="entry name" value="Mandelate_racemase_N_dom"/>
</dbReference>
<dbReference type="InterPro" id="IPR013342">
    <property type="entry name" value="Mandelate_racemase_C"/>
</dbReference>
<dbReference type="AlphaFoldDB" id="A0A381VM97"/>
<dbReference type="Pfam" id="PF13378">
    <property type="entry name" value="MR_MLE_C"/>
    <property type="match status" value="1"/>
</dbReference>
<sequence>MKITNVEAWVVVPDLGGLIEHQGTLHVNEWQWTFVTIETDEGITGWGESSSTPRNGSILTGAGVRAVKDALIGEDPADIERLWQKLFRRYTYMGSRGFPTTIISGIDIALWDIKGKATGRPVYDLLGGKMRDDIRMYANAWFSGCSTPEQYHEAAKRTVAEGHDAMKMDPFLEMGPFHTMYQDGQISASGENLGCDITAAVRDAVGPDVEVLIDAHGHYNVATAVRLANRLYDESRIDWFEEPLPPEGIEALRSVRQQMRAPMCVGERLFTRWDCAQILHEGLTDFLMPDVTWTGGISELKKIATMAETYYIPISPHNAQGPGQILGGAHVSISTPNFYRLEHALDFKRGYDHFLTEPLNWQGNKLVLSDKPGLGIDLDMDRVKAELHPDWSE</sequence>
<keyword evidence="1" id="KW-0456">Lyase</keyword>
<dbReference type="SFLD" id="SFLDG00179">
    <property type="entry name" value="mandelate_racemase"/>
    <property type="match status" value="1"/>
</dbReference>
<dbReference type="InterPro" id="IPR029065">
    <property type="entry name" value="Enolase_C-like"/>
</dbReference>
<dbReference type="InterPro" id="IPR036849">
    <property type="entry name" value="Enolase-like_C_sf"/>
</dbReference>
<accession>A0A381VM97</accession>
<protein>
    <recommendedName>
        <fullName evidence="2">Mandelate racemase/muconate lactonizing enzyme C-terminal domain-containing protein</fullName>
    </recommendedName>
</protein>
<reference evidence="3" key="1">
    <citation type="submission" date="2018-05" db="EMBL/GenBank/DDBJ databases">
        <authorList>
            <person name="Lanie J.A."/>
            <person name="Ng W.-L."/>
            <person name="Kazmierczak K.M."/>
            <person name="Andrzejewski T.M."/>
            <person name="Davidsen T.M."/>
            <person name="Wayne K.J."/>
            <person name="Tettelin H."/>
            <person name="Glass J.I."/>
            <person name="Rusch D."/>
            <person name="Podicherti R."/>
            <person name="Tsui H.-C.T."/>
            <person name="Winkler M.E."/>
        </authorList>
    </citation>
    <scope>NUCLEOTIDE SEQUENCE</scope>
</reference>
<name>A0A381VM97_9ZZZZ</name>